<dbReference type="Proteomes" id="UP000053660">
    <property type="component" value="Unassembled WGS sequence"/>
</dbReference>
<proteinExistence type="predicted"/>
<accession>A0A0B1TL48</accession>
<reference evidence="1 2" key="1">
    <citation type="submission" date="2014-03" db="EMBL/GenBank/DDBJ databases">
        <title>Draft genome of the hookworm Oesophagostomum dentatum.</title>
        <authorList>
            <person name="Mitreva M."/>
        </authorList>
    </citation>
    <scope>NUCLEOTIDE SEQUENCE [LARGE SCALE GENOMIC DNA]</scope>
    <source>
        <strain evidence="1 2">OD-Hann</strain>
    </source>
</reference>
<evidence type="ECO:0000313" key="1">
    <source>
        <dbReference type="EMBL" id="KHJ96826.1"/>
    </source>
</evidence>
<dbReference type="EMBL" id="KN549578">
    <property type="protein sequence ID" value="KHJ96826.1"/>
    <property type="molecule type" value="Genomic_DNA"/>
</dbReference>
<keyword evidence="2" id="KW-1185">Reference proteome</keyword>
<gene>
    <name evidence="1" type="ORF">OESDEN_03203</name>
</gene>
<protein>
    <submittedName>
        <fullName evidence="1">Uncharacterized protein</fullName>
    </submittedName>
</protein>
<sequence>MKPGKSIMPTSIARKREEVLISRDEQLILQDKAGPYFTQTTLPKIGGIGVGNALSSTVHTPRILH</sequence>
<organism evidence="1 2">
    <name type="scientific">Oesophagostomum dentatum</name>
    <name type="common">Nodular worm</name>
    <dbReference type="NCBI Taxonomy" id="61180"/>
    <lineage>
        <taxon>Eukaryota</taxon>
        <taxon>Metazoa</taxon>
        <taxon>Ecdysozoa</taxon>
        <taxon>Nematoda</taxon>
        <taxon>Chromadorea</taxon>
        <taxon>Rhabditida</taxon>
        <taxon>Rhabditina</taxon>
        <taxon>Rhabditomorpha</taxon>
        <taxon>Strongyloidea</taxon>
        <taxon>Strongylidae</taxon>
        <taxon>Oesophagostomum</taxon>
    </lineage>
</organism>
<name>A0A0B1TL48_OESDE</name>
<dbReference type="AlphaFoldDB" id="A0A0B1TL48"/>
<evidence type="ECO:0000313" key="2">
    <source>
        <dbReference type="Proteomes" id="UP000053660"/>
    </source>
</evidence>